<feature type="domain" description="DUF6546" evidence="1">
    <location>
        <begin position="297"/>
        <end position="505"/>
    </location>
</feature>
<reference evidence="2 3" key="1">
    <citation type="submission" date="2016-10" db="EMBL/GenBank/DDBJ databases">
        <title>Draft genome sequence of Coniochaeta ligniaria NRRL30616, a lignocellulolytic fungus for bioabatement of inhibitors in plant biomass hydrolysates.</title>
        <authorList>
            <consortium name="DOE Joint Genome Institute"/>
            <person name="Jimenez D.J."/>
            <person name="Hector R.E."/>
            <person name="Riley R."/>
            <person name="Sun H."/>
            <person name="Grigoriev I.V."/>
            <person name="Van Elsas J.D."/>
            <person name="Nichols N.N."/>
        </authorList>
    </citation>
    <scope>NUCLEOTIDE SEQUENCE [LARGE SCALE GENOMIC DNA]</scope>
    <source>
        <strain evidence="2 3">NRRL 30616</strain>
    </source>
</reference>
<dbReference type="InParanoid" id="A0A1J7IU25"/>
<dbReference type="OrthoDB" id="3728558at2759"/>
<dbReference type="EMBL" id="KV875103">
    <property type="protein sequence ID" value="OIW24609.1"/>
    <property type="molecule type" value="Genomic_DNA"/>
</dbReference>
<dbReference type="InterPro" id="IPR046676">
    <property type="entry name" value="DUF6546"/>
</dbReference>
<dbReference type="Proteomes" id="UP000182658">
    <property type="component" value="Unassembled WGS sequence"/>
</dbReference>
<sequence>MADWNDLPPELRFMIWKVLAGDARKSKNMQQHQRTGYATVCRQWRAYFEKLNFRHLTLSPACIFDLNDRVSRYSRLMVQHICLRVELPQYHCRACHGFDMEENSLENNRILTDAIVDLFMALSRWDFIARSGVTFELSIYSCSDSKHFFRNRTTQAVEWTGEECLDDEEESRALLARMPVRQGPRHCWTDGRQVIPAGPNHPNRKAFEDAKRKLLGDPLQVQMISAHALPPVDVISGFVVRRQYHHRLAPEALGHIVRALPALRSMQYEAWCPTSVETTKLTMERTEKYQKLFQRYLPASLKRLSVFQDFDAVFQKPAHITQRSNEEMTAHLAHSFVRASINLEEASMAFIIDVRHFFAKFYYRLKHGHVNGMEGTPYWPNLTRLALTFTALRPHRPSDELLRTILHAVGCAAERMPKLETLELWNGTEAYGAVFRYERSHQTITILTSWSATFHLDPVVIEQWSRVALKHTGLELLVKTGQIPAPQHSYGSVLRFLKLRRLILHPISLHQIQWEAENPDGFTILE</sequence>
<dbReference type="AlphaFoldDB" id="A0A1J7IU25"/>
<organism evidence="2 3">
    <name type="scientific">Coniochaeta ligniaria NRRL 30616</name>
    <dbReference type="NCBI Taxonomy" id="1408157"/>
    <lineage>
        <taxon>Eukaryota</taxon>
        <taxon>Fungi</taxon>
        <taxon>Dikarya</taxon>
        <taxon>Ascomycota</taxon>
        <taxon>Pezizomycotina</taxon>
        <taxon>Sordariomycetes</taxon>
        <taxon>Sordariomycetidae</taxon>
        <taxon>Coniochaetales</taxon>
        <taxon>Coniochaetaceae</taxon>
        <taxon>Coniochaeta</taxon>
    </lineage>
</organism>
<proteinExistence type="predicted"/>
<keyword evidence="3" id="KW-1185">Reference proteome</keyword>
<protein>
    <recommendedName>
        <fullName evidence="1">DUF6546 domain-containing protein</fullName>
    </recommendedName>
</protein>
<evidence type="ECO:0000313" key="3">
    <source>
        <dbReference type="Proteomes" id="UP000182658"/>
    </source>
</evidence>
<evidence type="ECO:0000313" key="2">
    <source>
        <dbReference type="EMBL" id="OIW24609.1"/>
    </source>
</evidence>
<dbReference type="STRING" id="1408157.A0A1J7IU25"/>
<accession>A0A1J7IU25</accession>
<gene>
    <name evidence="2" type="ORF">CONLIGDRAFT_685569</name>
</gene>
<evidence type="ECO:0000259" key="1">
    <source>
        <dbReference type="Pfam" id="PF20183"/>
    </source>
</evidence>
<name>A0A1J7IU25_9PEZI</name>
<dbReference type="Pfam" id="PF20183">
    <property type="entry name" value="DUF6546"/>
    <property type="match status" value="1"/>
</dbReference>